<dbReference type="AlphaFoldDB" id="A0A8J3AHW6"/>
<dbReference type="InterPro" id="IPR050426">
    <property type="entry name" value="Glycosyltransferase_28"/>
</dbReference>
<comment type="caution">
    <text evidence="2">The sequence shown here is derived from an EMBL/GenBank/DDBJ whole genome shotgun (WGS) entry which is preliminary data.</text>
</comment>
<dbReference type="SUPFAM" id="SSF53756">
    <property type="entry name" value="UDP-Glycosyltransferase/glycogen phosphorylase"/>
    <property type="match status" value="1"/>
</dbReference>
<dbReference type="InterPro" id="IPR010610">
    <property type="entry name" value="EryCIII-like_C"/>
</dbReference>
<dbReference type="Proteomes" id="UP000650511">
    <property type="component" value="Unassembled WGS sequence"/>
</dbReference>
<evidence type="ECO:0000313" key="3">
    <source>
        <dbReference type="Proteomes" id="UP000650511"/>
    </source>
</evidence>
<protein>
    <submittedName>
        <fullName evidence="2">Glycosyl transferase</fullName>
    </submittedName>
</protein>
<name>A0A8J3AHW6_9ACTN</name>
<keyword evidence="2" id="KW-0808">Transferase</keyword>
<dbReference type="Gene3D" id="3.40.50.2000">
    <property type="entry name" value="Glycogen Phosphorylase B"/>
    <property type="match status" value="2"/>
</dbReference>
<keyword evidence="3" id="KW-1185">Reference proteome</keyword>
<sequence>MVSGPDAGHALPALGVAGALAGRGHEVVFVGGGAYAGLAARHGCRFATLPRLAPTPGDVDFGHRLWVHGARMAVPLAASLRDWGTDLVVSDVLTRAGAFAADLRDLPWVETIPHHLPDPAPDLPPVGAGRRLAHTPLRRRANRRVFDAQQRSLATGREQAHAAARDIGLEAPGAPVVRLVATVPALERPRRDWPADAHVVGPLAVEPDLPPLPAPSGDAPLVVVTDSTAQGGVGGLGAVAIEALRDRDVRVVVTSTAVPPQVGRRLVVGRGPHVPLLAVADVAVAPGGGGFLSKAAAAGVPMVVVPQAGDQFEAAARLRDVGAGRVVAPRRCTPARLRRAVERLLHDRRARAVAGLLAQQAAVLGVAVAADLVEAVLAGQRPVATGPAHHLPSP</sequence>
<proteinExistence type="predicted"/>
<reference evidence="2" key="2">
    <citation type="submission" date="2020-09" db="EMBL/GenBank/DDBJ databases">
        <authorList>
            <person name="Sun Q."/>
            <person name="Zhou Y."/>
        </authorList>
    </citation>
    <scope>NUCLEOTIDE SEQUENCE</scope>
    <source>
        <strain evidence="2">CGMCC 1.14988</strain>
    </source>
</reference>
<dbReference type="EMBL" id="BMHA01000014">
    <property type="protein sequence ID" value="GGI09098.1"/>
    <property type="molecule type" value="Genomic_DNA"/>
</dbReference>
<dbReference type="Pfam" id="PF06722">
    <property type="entry name" value="EryCIII-like_C"/>
    <property type="match status" value="1"/>
</dbReference>
<evidence type="ECO:0000259" key="1">
    <source>
        <dbReference type="Pfam" id="PF06722"/>
    </source>
</evidence>
<accession>A0A8J3AHW6</accession>
<evidence type="ECO:0000313" key="2">
    <source>
        <dbReference type="EMBL" id="GGI09098.1"/>
    </source>
</evidence>
<dbReference type="PANTHER" id="PTHR48050">
    <property type="entry name" value="STEROL 3-BETA-GLUCOSYLTRANSFERASE"/>
    <property type="match status" value="1"/>
</dbReference>
<dbReference type="PANTHER" id="PTHR48050:SF13">
    <property type="entry name" value="STEROL 3-BETA-GLUCOSYLTRANSFERASE UGT80A2"/>
    <property type="match status" value="1"/>
</dbReference>
<dbReference type="GO" id="GO:0016757">
    <property type="term" value="F:glycosyltransferase activity"/>
    <property type="evidence" value="ECO:0007669"/>
    <property type="project" value="UniProtKB-ARBA"/>
</dbReference>
<organism evidence="2 3">
    <name type="scientific">Egicoccus halophilus</name>
    <dbReference type="NCBI Taxonomy" id="1670830"/>
    <lineage>
        <taxon>Bacteria</taxon>
        <taxon>Bacillati</taxon>
        <taxon>Actinomycetota</taxon>
        <taxon>Nitriliruptoria</taxon>
        <taxon>Egicoccales</taxon>
        <taxon>Egicoccaceae</taxon>
        <taxon>Egicoccus</taxon>
    </lineage>
</organism>
<feature type="domain" description="Erythromycin biosynthesis protein CIII-like C-terminal" evidence="1">
    <location>
        <begin position="254"/>
        <end position="362"/>
    </location>
</feature>
<gene>
    <name evidence="2" type="ORF">GCM10011354_32390</name>
</gene>
<reference evidence="2" key="1">
    <citation type="journal article" date="2014" name="Int. J. Syst. Evol. Microbiol.">
        <title>Complete genome sequence of Corynebacterium casei LMG S-19264T (=DSM 44701T), isolated from a smear-ripened cheese.</title>
        <authorList>
            <consortium name="US DOE Joint Genome Institute (JGI-PGF)"/>
            <person name="Walter F."/>
            <person name="Albersmeier A."/>
            <person name="Kalinowski J."/>
            <person name="Ruckert C."/>
        </authorList>
    </citation>
    <scope>NUCLEOTIDE SEQUENCE</scope>
    <source>
        <strain evidence="2">CGMCC 1.14988</strain>
    </source>
</reference>